<accession>A0A318K0S6</accession>
<dbReference type="EMBL" id="QJKF01000010">
    <property type="protein sequence ID" value="PXX60385.1"/>
    <property type="molecule type" value="Genomic_DNA"/>
</dbReference>
<dbReference type="RefSeq" id="WP_040733074.1">
    <property type="nucleotide sequence ID" value="NZ_QJKF01000010.1"/>
</dbReference>
<comment type="caution">
    <text evidence="1">The sequence shown here is derived from an EMBL/GenBank/DDBJ whole genome shotgun (WGS) entry which is preliminary data.</text>
</comment>
<dbReference type="SUPFAM" id="SSF50447">
    <property type="entry name" value="Translation proteins"/>
    <property type="match status" value="1"/>
</dbReference>
<dbReference type="Proteomes" id="UP000247569">
    <property type="component" value="Unassembled WGS sequence"/>
</dbReference>
<name>A0A318K0S6_9NOCA</name>
<reference evidence="1 2" key="1">
    <citation type="submission" date="2018-05" db="EMBL/GenBank/DDBJ databases">
        <title>Genomic Encyclopedia of Type Strains, Phase IV (KMG-IV): sequencing the most valuable type-strain genomes for metagenomic binning, comparative biology and taxonomic classification.</title>
        <authorList>
            <person name="Goeker M."/>
        </authorList>
    </citation>
    <scope>NUCLEOTIDE SEQUENCE [LARGE SCALE GENOMIC DNA]</scope>
    <source>
        <strain evidence="1 2">DSM 44704</strain>
    </source>
</reference>
<evidence type="ECO:0000313" key="2">
    <source>
        <dbReference type="Proteomes" id="UP000247569"/>
    </source>
</evidence>
<dbReference type="OrthoDB" id="4557082at2"/>
<dbReference type="Gene3D" id="2.40.30.10">
    <property type="entry name" value="Translation factors"/>
    <property type="match status" value="1"/>
</dbReference>
<dbReference type="InterPro" id="IPR009000">
    <property type="entry name" value="Transl_B-barrel_sf"/>
</dbReference>
<protein>
    <submittedName>
        <fullName evidence="1">Uncharacterized protein</fullName>
    </submittedName>
</protein>
<evidence type="ECO:0000313" key="1">
    <source>
        <dbReference type="EMBL" id="PXX60385.1"/>
    </source>
</evidence>
<dbReference type="AlphaFoldDB" id="A0A318K0S6"/>
<sequence length="94" mass="10084">MNDVDFTVTHVWDIKDRAGLLVTGRLASGDIKVGDVLYDSANGATVSVIGVEFHGGRHPGEFTLVVDRRDTSNVRIGQLLVSQPSHASTDPQTP</sequence>
<gene>
    <name evidence="1" type="ORF">DFR70_110227</name>
</gene>
<organism evidence="1 2">
    <name type="scientific">Nocardia tenerifensis</name>
    <dbReference type="NCBI Taxonomy" id="228006"/>
    <lineage>
        <taxon>Bacteria</taxon>
        <taxon>Bacillati</taxon>
        <taxon>Actinomycetota</taxon>
        <taxon>Actinomycetes</taxon>
        <taxon>Mycobacteriales</taxon>
        <taxon>Nocardiaceae</taxon>
        <taxon>Nocardia</taxon>
    </lineage>
</organism>
<proteinExistence type="predicted"/>
<keyword evidence="2" id="KW-1185">Reference proteome</keyword>